<dbReference type="SMART" id="SM00298">
    <property type="entry name" value="CHROMO"/>
    <property type="match status" value="1"/>
</dbReference>
<proteinExistence type="inferred from homology"/>
<dbReference type="InterPro" id="IPR012337">
    <property type="entry name" value="RNaseH-like_sf"/>
</dbReference>
<evidence type="ECO:0000256" key="6">
    <source>
        <dbReference type="ARBA" id="ARBA00022695"/>
    </source>
</evidence>
<dbReference type="FunFam" id="3.10.20.370:FF:000003">
    <property type="entry name" value="Transposon Tf2-6 polyprotein"/>
    <property type="match status" value="1"/>
</dbReference>
<dbReference type="PROSITE" id="PS50994">
    <property type="entry name" value="INTEGRASE"/>
    <property type="match status" value="1"/>
</dbReference>
<dbReference type="InterPro" id="IPR036397">
    <property type="entry name" value="RNaseH_sf"/>
</dbReference>
<dbReference type="EC" id="3.1.26.4" evidence="3"/>
<evidence type="ECO:0000256" key="19">
    <source>
        <dbReference type="SAM" id="MobiDB-lite"/>
    </source>
</evidence>
<evidence type="ECO:0000313" key="24">
    <source>
        <dbReference type="Proteomes" id="UP000298787"/>
    </source>
</evidence>
<evidence type="ECO:0000313" key="23">
    <source>
        <dbReference type="EMBL" id="TKS65853.1"/>
    </source>
</evidence>
<dbReference type="GO" id="GO:0005634">
    <property type="term" value="C:nucleus"/>
    <property type="evidence" value="ECO:0007669"/>
    <property type="project" value="UniProtKB-SubCell"/>
</dbReference>
<evidence type="ECO:0000256" key="2">
    <source>
        <dbReference type="ARBA" id="ARBA00010879"/>
    </source>
</evidence>
<dbReference type="GO" id="GO:0003887">
    <property type="term" value="F:DNA-directed DNA polymerase activity"/>
    <property type="evidence" value="ECO:0007669"/>
    <property type="project" value="UniProtKB-KW"/>
</dbReference>
<dbReference type="Pfam" id="PF00665">
    <property type="entry name" value="rve"/>
    <property type="match status" value="1"/>
</dbReference>
<dbReference type="InterPro" id="IPR041588">
    <property type="entry name" value="Integrase_H2C2"/>
</dbReference>
<dbReference type="InterPro" id="IPR043128">
    <property type="entry name" value="Rev_trsase/Diguanyl_cyclase"/>
</dbReference>
<evidence type="ECO:0000256" key="15">
    <source>
        <dbReference type="ARBA" id="ARBA00022932"/>
    </source>
</evidence>
<dbReference type="GO" id="GO:0046872">
    <property type="term" value="F:metal ion binding"/>
    <property type="evidence" value="ECO:0007669"/>
    <property type="project" value="UniProtKB-KW"/>
</dbReference>
<dbReference type="GO" id="GO:0003964">
    <property type="term" value="F:RNA-directed DNA polymerase activity"/>
    <property type="evidence" value="ECO:0007669"/>
    <property type="project" value="UniProtKB-KW"/>
</dbReference>
<keyword evidence="4" id="KW-0645">Protease</keyword>
<dbReference type="Proteomes" id="UP000298787">
    <property type="component" value="Unassembled WGS sequence"/>
</dbReference>
<dbReference type="InterPro" id="IPR005162">
    <property type="entry name" value="Retrotrans_gag_dom"/>
</dbReference>
<keyword evidence="12" id="KW-0460">Magnesium</keyword>
<dbReference type="InterPro" id="IPR043502">
    <property type="entry name" value="DNA/RNA_pol_sf"/>
</dbReference>
<dbReference type="GO" id="GO:0006508">
    <property type="term" value="P:proteolysis"/>
    <property type="evidence" value="ECO:0007669"/>
    <property type="project" value="UniProtKB-KW"/>
</dbReference>
<dbReference type="Pfam" id="PF00385">
    <property type="entry name" value="Chromo"/>
    <property type="match status" value="1"/>
</dbReference>
<keyword evidence="17" id="KW-0233">DNA recombination</keyword>
<keyword evidence="8" id="KW-0479">Metal-binding</keyword>
<dbReference type="GO" id="GO:0004523">
    <property type="term" value="F:RNA-DNA hybrid ribonuclease activity"/>
    <property type="evidence" value="ECO:0007669"/>
    <property type="project" value="UniProtKB-EC"/>
</dbReference>
<sequence length="1344" mass="150679">MDPAEIQKVKQAISSQGALVGQHENALSVIMDKLLHLSTSMTQLDQRLNQVATQLSALADPVPPPSPPVPVPAEAASPVRPNNPREPFIPTPDRYSGELGSCSQFLYQCSLVFDQQPLTYSSDRSKIAFVCSLLFGRASAWALAMANANSPAWQSYLPFCSELRKVFDHPLQSKEAGNRLLSLRQGSHSVADYSVEFRIHAIEAGWDEKALQGIFMRGLREELKDELAARDETSSLEELISLAIRLDNRLCERRRERAASSRAPLLLSKPFRLPGSLQPHPLQEAPSPSVVTPAAPSSPVPEEPMQLGRMKLSPAERQRRLLQRLCIYCGAADHYLANCPARPKDQAHQPPRGRWIHNPHIDWSSLSITNWSLFCHSHCLHSAVPSVISTPVSPKPVDLTLVPPEYHDLQEVFSKDRALSIPPHRPYDCGINLLPGASFPSSKLYNLSRPEREAMEVYISDSLAAGLIRPSSSPLGAGFFFVDKKDKTLRPCIDYRGLNEITIKDKYPLPLLDSAFTPLHQATIFTKLDLRNAYHLVRIKEGDEWKTGFNTPLGHFEYLVMPFGLTNAPAVFQRLVNDVLRDMLNRFVFVYLDDILIFSHSQQEHIQHVRLVLQRLLENKLFVKAEKCVFNVASVSFLGFVVERGQIRSDPAKIKAVEEWPTPTTRKQLQRFLGFANFYRRFVRNYSRVAAPLTCLTSVKSPFVWSPDAEAAFIRLKSLFSSAPVLCHPDPAVQFVVEVDASDTGVGAVLSQRSPSDQKLHPCAFFSRRLSPAESNYDVGNRELLAVVLALQEWRHWLEGSTLPFVVWTDHKNLSYLRSARRLNSRQARWALFLGRFNFTLTYRPGSRNAKPDALSRQFSPFIEDSAEDTILPPTCVVGAARWEVERLVQEALADHPVPEGGPPDRLFVPPSVRTPVLQWGHASKVACHPGIHRTLSLLQQRFWWPSMSADTREYVSACSVCARGKASHRAPAGFLRPLPVPHRPWSHIAVDFVTGLPPSEGYDTILTIVDRFSKSVHFIPLSKLPSALETANLLTLHVFRLHGIPQDIVSDRGPQFASRVWRAFCQAVGASASLSSGYHPQTNGQTERANQDLEAALRCVAAHHPSSWSIHLPWVEYAHNSLVCSATGMSPFMAANGFQPPLFPAQEAEVAVPSVQAHLQRVRQVWRETRAALTRTAARNQRLADRRRSPAPPYQPGQEVWLSSRDLPLRTESRKLTPRYIGPFPIDRIINPSVVRLKLPPSLNIHPSFHVSLIKPVSTSPLCPPADPPPPPRIIDDHPAFSVRQLLDVRRRGRGFQYLVDWEGYGPEERSWVSRSLILDPELIRDFYVRYPDKPGRPPGGVP</sequence>
<evidence type="ECO:0000256" key="10">
    <source>
        <dbReference type="ARBA" id="ARBA00022759"/>
    </source>
</evidence>
<dbReference type="FunFam" id="1.10.340.70:FF:000001">
    <property type="entry name" value="Retrovirus-related Pol polyprotein from transposon gypsy-like Protein"/>
    <property type="match status" value="1"/>
</dbReference>
<organism evidence="23 24">
    <name type="scientific">Collichthys lucidus</name>
    <name type="common">Big head croaker</name>
    <name type="synonym">Sciaena lucida</name>
    <dbReference type="NCBI Taxonomy" id="240159"/>
    <lineage>
        <taxon>Eukaryota</taxon>
        <taxon>Metazoa</taxon>
        <taxon>Chordata</taxon>
        <taxon>Craniata</taxon>
        <taxon>Vertebrata</taxon>
        <taxon>Euteleostomi</taxon>
        <taxon>Actinopterygii</taxon>
        <taxon>Neopterygii</taxon>
        <taxon>Teleostei</taxon>
        <taxon>Neoteleostei</taxon>
        <taxon>Acanthomorphata</taxon>
        <taxon>Eupercaria</taxon>
        <taxon>Sciaenidae</taxon>
        <taxon>Collichthys</taxon>
    </lineage>
</organism>
<evidence type="ECO:0000256" key="17">
    <source>
        <dbReference type="ARBA" id="ARBA00023172"/>
    </source>
</evidence>
<dbReference type="Pfam" id="PF17921">
    <property type="entry name" value="Integrase_H2C2"/>
    <property type="match status" value="1"/>
</dbReference>
<keyword evidence="5" id="KW-0808">Transferase</keyword>
<dbReference type="FunFam" id="3.30.420.10:FF:000032">
    <property type="entry name" value="Retrovirus-related Pol polyprotein from transposon 297-like Protein"/>
    <property type="match status" value="1"/>
</dbReference>
<evidence type="ECO:0000256" key="9">
    <source>
        <dbReference type="ARBA" id="ARBA00022750"/>
    </source>
</evidence>
<evidence type="ECO:0000256" key="11">
    <source>
        <dbReference type="ARBA" id="ARBA00022801"/>
    </source>
</evidence>
<dbReference type="GO" id="GO:0006310">
    <property type="term" value="P:DNA recombination"/>
    <property type="evidence" value="ECO:0007669"/>
    <property type="project" value="UniProtKB-KW"/>
</dbReference>
<comment type="similarity">
    <text evidence="2">Belongs to the beta type-B retroviral polymerase family. HERV class-II K(HML-2) pol subfamily.</text>
</comment>
<dbReference type="InterPro" id="IPR000953">
    <property type="entry name" value="Chromo/chromo_shadow_dom"/>
</dbReference>
<protein>
    <recommendedName>
        <fullName evidence="18">Gypsy retrotransposon integrase-like protein 1</fullName>
        <ecNumber evidence="3">3.1.26.4</ecNumber>
    </recommendedName>
</protein>
<dbReference type="InterPro" id="IPR016197">
    <property type="entry name" value="Chromo-like_dom_sf"/>
</dbReference>
<evidence type="ECO:0000256" key="14">
    <source>
        <dbReference type="ARBA" id="ARBA00022918"/>
    </source>
</evidence>
<dbReference type="PROSITE" id="PS50013">
    <property type="entry name" value="CHROMO_2"/>
    <property type="match status" value="1"/>
</dbReference>
<evidence type="ECO:0000256" key="8">
    <source>
        <dbReference type="ARBA" id="ARBA00022723"/>
    </source>
</evidence>
<accession>A0A4U5TWH5</accession>
<feature type="region of interest" description="Disordered" evidence="19">
    <location>
        <begin position="60"/>
        <end position="87"/>
    </location>
</feature>
<evidence type="ECO:0000256" key="1">
    <source>
        <dbReference type="ARBA" id="ARBA00004123"/>
    </source>
</evidence>
<gene>
    <name evidence="23" type="ORF">D9C73_028448</name>
</gene>
<dbReference type="InterPro" id="IPR001584">
    <property type="entry name" value="Integrase_cat-core"/>
</dbReference>
<keyword evidence="7" id="KW-0540">Nuclease</keyword>
<keyword evidence="13" id="KW-0229">DNA integration</keyword>
<reference evidence="23 24" key="1">
    <citation type="submission" date="2019-01" db="EMBL/GenBank/DDBJ databases">
        <title>Genome Assembly of Collichthys lucidus.</title>
        <authorList>
            <person name="Cai M."/>
            <person name="Xiao S."/>
        </authorList>
    </citation>
    <scope>NUCLEOTIDE SEQUENCE [LARGE SCALE GENOMIC DNA]</scope>
    <source>
        <strain evidence="23">JT15FE1705JMU</strain>
        <tissue evidence="23">Muscle</tissue>
    </source>
</reference>
<dbReference type="GO" id="GO:0004190">
    <property type="term" value="F:aspartic-type endopeptidase activity"/>
    <property type="evidence" value="ECO:0007669"/>
    <property type="project" value="UniProtKB-KW"/>
</dbReference>
<feature type="domain" description="Reverse transcriptase" evidence="21">
    <location>
        <begin position="463"/>
        <end position="642"/>
    </location>
</feature>
<evidence type="ECO:0000259" key="22">
    <source>
        <dbReference type="PROSITE" id="PS50994"/>
    </source>
</evidence>
<dbReference type="PROSITE" id="PS50878">
    <property type="entry name" value="RT_POL"/>
    <property type="match status" value="1"/>
</dbReference>
<dbReference type="InterPro" id="IPR000477">
    <property type="entry name" value="RT_dom"/>
</dbReference>
<keyword evidence="6" id="KW-0548">Nucleotidyltransferase</keyword>
<name>A0A4U5TWH5_COLLU</name>
<evidence type="ECO:0000256" key="3">
    <source>
        <dbReference type="ARBA" id="ARBA00012180"/>
    </source>
</evidence>
<keyword evidence="14" id="KW-0695">RNA-directed DNA polymerase</keyword>
<dbReference type="EMBL" id="ML241141">
    <property type="protein sequence ID" value="TKS65853.1"/>
    <property type="molecule type" value="Genomic_DNA"/>
</dbReference>
<evidence type="ECO:0000256" key="12">
    <source>
        <dbReference type="ARBA" id="ARBA00022842"/>
    </source>
</evidence>
<dbReference type="FunFam" id="3.30.70.270:FF:000020">
    <property type="entry name" value="Transposon Tf2-6 polyprotein-like Protein"/>
    <property type="match status" value="1"/>
</dbReference>
<dbReference type="Gene3D" id="2.40.50.40">
    <property type="match status" value="1"/>
</dbReference>
<dbReference type="SUPFAM" id="SSF54160">
    <property type="entry name" value="Chromo domain-like"/>
    <property type="match status" value="1"/>
</dbReference>
<keyword evidence="11" id="KW-0378">Hydrolase</keyword>
<feature type="compositionally biased region" description="Low complexity" evidence="19">
    <location>
        <begin position="284"/>
        <end position="295"/>
    </location>
</feature>
<dbReference type="Pfam" id="PF24626">
    <property type="entry name" value="SH3_Tf2-1"/>
    <property type="match status" value="1"/>
</dbReference>
<keyword evidence="9" id="KW-0064">Aspartyl protease</keyword>
<dbReference type="Gene3D" id="1.10.340.70">
    <property type="match status" value="1"/>
</dbReference>
<keyword evidence="10" id="KW-0255">Endonuclease</keyword>
<dbReference type="SUPFAM" id="SSF53098">
    <property type="entry name" value="Ribonuclease H-like"/>
    <property type="match status" value="1"/>
</dbReference>
<dbReference type="CDD" id="cd09274">
    <property type="entry name" value="RNase_HI_RT_Ty3"/>
    <property type="match status" value="1"/>
</dbReference>
<dbReference type="PANTHER" id="PTHR37984:SF5">
    <property type="entry name" value="PROTEIN NYNRIN-LIKE"/>
    <property type="match status" value="1"/>
</dbReference>
<dbReference type="PANTHER" id="PTHR37984">
    <property type="entry name" value="PROTEIN CBG26694"/>
    <property type="match status" value="1"/>
</dbReference>
<dbReference type="Pfam" id="PF03732">
    <property type="entry name" value="Retrotrans_gag"/>
    <property type="match status" value="1"/>
</dbReference>
<dbReference type="Pfam" id="PF00078">
    <property type="entry name" value="RVT_1"/>
    <property type="match status" value="1"/>
</dbReference>
<dbReference type="CDD" id="cd01647">
    <property type="entry name" value="RT_LTR"/>
    <property type="match status" value="1"/>
</dbReference>
<dbReference type="InterPro" id="IPR050951">
    <property type="entry name" value="Retrovirus_Pol_polyprotein"/>
</dbReference>
<feature type="region of interest" description="Disordered" evidence="19">
    <location>
        <begin position="276"/>
        <end position="306"/>
    </location>
</feature>
<keyword evidence="16" id="KW-0238">DNA-binding</keyword>
<evidence type="ECO:0000256" key="18">
    <source>
        <dbReference type="ARBA" id="ARBA00039658"/>
    </source>
</evidence>
<evidence type="ECO:0000256" key="13">
    <source>
        <dbReference type="ARBA" id="ARBA00022908"/>
    </source>
</evidence>
<dbReference type="GO" id="GO:0003677">
    <property type="term" value="F:DNA binding"/>
    <property type="evidence" value="ECO:0007669"/>
    <property type="project" value="UniProtKB-KW"/>
</dbReference>
<dbReference type="Gene3D" id="3.30.70.270">
    <property type="match status" value="2"/>
</dbReference>
<dbReference type="Gene3D" id="3.10.10.10">
    <property type="entry name" value="HIV Type 1 Reverse Transcriptase, subunit A, domain 1"/>
    <property type="match status" value="1"/>
</dbReference>
<evidence type="ECO:0000259" key="21">
    <source>
        <dbReference type="PROSITE" id="PS50878"/>
    </source>
</evidence>
<dbReference type="Pfam" id="PF17917">
    <property type="entry name" value="RT_RNaseH"/>
    <property type="match status" value="1"/>
</dbReference>
<evidence type="ECO:0000256" key="5">
    <source>
        <dbReference type="ARBA" id="ARBA00022679"/>
    </source>
</evidence>
<evidence type="ECO:0000256" key="16">
    <source>
        <dbReference type="ARBA" id="ARBA00023125"/>
    </source>
</evidence>
<evidence type="ECO:0000259" key="20">
    <source>
        <dbReference type="PROSITE" id="PS50013"/>
    </source>
</evidence>
<dbReference type="GO" id="GO:0015074">
    <property type="term" value="P:DNA integration"/>
    <property type="evidence" value="ECO:0007669"/>
    <property type="project" value="UniProtKB-KW"/>
</dbReference>
<feature type="region of interest" description="Disordered" evidence="19">
    <location>
        <begin position="1178"/>
        <end position="1199"/>
    </location>
</feature>
<dbReference type="Gene3D" id="3.30.420.10">
    <property type="entry name" value="Ribonuclease H-like superfamily/Ribonuclease H"/>
    <property type="match status" value="1"/>
</dbReference>
<dbReference type="InterPro" id="IPR056924">
    <property type="entry name" value="SH3_Tf2-1"/>
</dbReference>
<feature type="domain" description="Chromo" evidence="20">
    <location>
        <begin position="1282"/>
        <end position="1340"/>
    </location>
</feature>
<evidence type="ECO:0000256" key="7">
    <source>
        <dbReference type="ARBA" id="ARBA00022722"/>
    </source>
</evidence>
<dbReference type="InterPro" id="IPR041373">
    <property type="entry name" value="RT_RNaseH"/>
</dbReference>
<feature type="domain" description="Integrase catalytic" evidence="22">
    <location>
        <begin position="981"/>
        <end position="1140"/>
    </location>
</feature>
<dbReference type="SUPFAM" id="SSF56672">
    <property type="entry name" value="DNA/RNA polymerases"/>
    <property type="match status" value="1"/>
</dbReference>
<keyword evidence="24" id="KW-1185">Reference proteome</keyword>
<comment type="subcellular location">
    <subcellularLocation>
        <location evidence="1">Nucleus</location>
    </subcellularLocation>
</comment>
<keyword evidence="15" id="KW-0239">DNA-directed DNA polymerase</keyword>
<evidence type="ECO:0000256" key="4">
    <source>
        <dbReference type="ARBA" id="ARBA00022670"/>
    </source>
</evidence>
<dbReference type="InterPro" id="IPR023780">
    <property type="entry name" value="Chromo_domain"/>
</dbReference>
<dbReference type="STRING" id="240159.A0A4U5TWH5"/>
<feature type="compositionally biased region" description="Pro residues" evidence="19">
    <location>
        <begin position="61"/>
        <end position="71"/>
    </location>
</feature>